<feature type="chain" id="PRO_5017046427" evidence="2">
    <location>
        <begin position="26"/>
        <end position="116"/>
    </location>
</feature>
<dbReference type="PANTHER" id="PTHR12015:SF165">
    <property type="entry name" value="CHEMOKINE (C-C MOTIF) LIGAND 34A, DUPLICATE 4-RELATED"/>
    <property type="match status" value="1"/>
</dbReference>
<reference evidence="4" key="1">
    <citation type="submission" date="2017-08" db="EMBL/GenBank/DDBJ databases">
        <title>An investigation of the diversity and expression of chemokine superfamily by teleost fishes grass carp Ctenopharyngodon idella.</title>
        <authorList>
            <person name="Liao Z."/>
            <person name="Su J."/>
        </authorList>
    </citation>
    <scope>NUCLEOTIDE SEQUENCE</scope>
</reference>
<evidence type="ECO:0000256" key="1">
    <source>
        <dbReference type="ARBA" id="ARBA00022514"/>
    </source>
</evidence>
<proteinExistence type="evidence at transcript level"/>
<accession>A0A345D711</accession>
<organism evidence="4">
    <name type="scientific">Ctenopharyngodon idella</name>
    <name type="common">Grass carp</name>
    <name type="synonym">Leuciscus idella</name>
    <dbReference type="NCBI Taxonomy" id="7959"/>
    <lineage>
        <taxon>Eukaryota</taxon>
        <taxon>Metazoa</taxon>
        <taxon>Chordata</taxon>
        <taxon>Craniata</taxon>
        <taxon>Vertebrata</taxon>
        <taxon>Euteleostomi</taxon>
        <taxon>Actinopterygii</taxon>
        <taxon>Neopterygii</taxon>
        <taxon>Teleostei</taxon>
        <taxon>Ostariophysi</taxon>
        <taxon>Cypriniformes</taxon>
        <taxon>Xenocyprididae</taxon>
        <taxon>Xenocypridinae</taxon>
        <taxon>Ctenopharyngodon</taxon>
    </lineage>
</organism>
<dbReference type="EMBL" id="MF783111">
    <property type="protein sequence ID" value="AXF84141.1"/>
    <property type="molecule type" value="mRNA"/>
</dbReference>
<dbReference type="SUPFAM" id="SSF54117">
    <property type="entry name" value="Interleukin 8-like chemokines"/>
    <property type="match status" value="1"/>
</dbReference>
<dbReference type="GO" id="GO:0005615">
    <property type="term" value="C:extracellular space"/>
    <property type="evidence" value="ECO:0007669"/>
    <property type="project" value="UniProtKB-KW"/>
</dbReference>
<feature type="domain" description="Chemokine interleukin-8-like" evidence="3">
    <location>
        <begin position="33"/>
        <end position="87"/>
    </location>
</feature>
<name>A0A345D711_CTEID</name>
<dbReference type="GO" id="GO:0006955">
    <property type="term" value="P:immune response"/>
    <property type="evidence" value="ECO:0007669"/>
    <property type="project" value="InterPro"/>
</dbReference>
<dbReference type="AlphaFoldDB" id="A0A345D711"/>
<evidence type="ECO:0000259" key="3">
    <source>
        <dbReference type="Pfam" id="PF00048"/>
    </source>
</evidence>
<dbReference type="GO" id="GO:0008009">
    <property type="term" value="F:chemokine activity"/>
    <property type="evidence" value="ECO:0007669"/>
    <property type="project" value="InterPro"/>
</dbReference>
<gene>
    <name evidence="4" type="primary">CCL34b.3</name>
</gene>
<keyword evidence="2" id="KW-0732">Signal</keyword>
<dbReference type="Gene3D" id="2.40.50.40">
    <property type="match status" value="1"/>
</dbReference>
<dbReference type="InterPro" id="IPR039809">
    <property type="entry name" value="Chemokine_b/g/d"/>
</dbReference>
<keyword evidence="1" id="KW-0202">Cytokine</keyword>
<dbReference type="PANTHER" id="PTHR12015">
    <property type="entry name" value="SMALL INDUCIBLE CYTOKINE A"/>
    <property type="match status" value="1"/>
</dbReference>
<protein>
    <submittedName>
        <fullName evidence="4">Chemokine ligand 34b</fullName>
    </submittedName>
</protein>
<dbReference type="Pfam" id="PF00048">
    <property type="entry name" value="IL8"/>
    <property type="match status" value="1"/>
</dbReference>
<evidence type="ECO:0000313" key="4">
    <source>
        <dbReference type="EMBL" id="AXF84141.1"/>
    </source>
</evidence>
<evidence type="ECO:0000256" key="2">
    <source>
        <dbReference type="SAM" id="SignalP"/>
    </source>
</evidence>
<feature type="signal peptide" evidence="2">
    <location>
        <begin position="1"/>
        <end position="25"/>
    </location>
</feature>
<dbReference type="InterPro" id="IPR001811">
    <property type="entry name" value="Chemokine_IL8-like_dom"/>
</dbReference>
<dbReference type="InterPro" id="IPR036048">
    <property type="entry name" value="Interleukin_8-like_sf"/>
</dbReference>
<sequence length="116" mass="13505">METQRILMRSLAVVFISSVIWTITALPVQKVNTCCTEVSTVELTDPIIGFRLQKQSSPCVKAVIFQTERGEFCFNWTQPWVQKKVRQFLFYTVNDKYCSDPKVHWVQQTGLKKIED</sequence>